<comment type="caution">
    <text evidence="2">The sequence shown here is derived from an EMBL/GenBank/DDBJ whole genome shotgun (WGS) entry which is preliminary data.</text>
</comment>
<sequence>MNGEKNIRLLIGKFMQGLTSIEEEVRISQWFAAHADVSDDLKPYQQMFAYFDKGMPTDGLMPEDGEMSDGDVCREPLRYRSRLRPLWCLLAAAAAVALLVVMTWPARNGDSTASPAATLARADNDSAETLVPAAETEVRNQVKQAVRPKMRPRKRGVYRKHLHSPAPPVTWIAQTVIDSMQQSPEALAEAHLQALEEQQNEMLFRLYLVSALQTEDLASYNDEDDYGQEQENVK</sequence>
<gene>
    <name evidence="2" type="ORF">F7D20_08840</name>
</gene>
<evidence type="ECO:0000313" key="2">
    <source>
        <dbReference type="EMBL" id="MQP12056.1"/>
    </source>
</evidence>
<dbReference type="AlphaFoldDB" id="A0A6A7WCF7"/>
<accession>A0A6A7WCF7</accession>
<keyword evidence="1" id="KW-0812">Transmembrane</keyword>
<dbReference type="OrthoDB" id="1073153at2"/>
<dbReference type="EMBL" id="VZAD01000066">
    <property type="protein sequence ID" value="MQP12056.1"/>
    <property type="molecule type" value="Genomic_DNA"/>
</dbReference>
<proteinExistence type="predicted"/>
<keyword evidence="1" id="KW-1133">Transmembrane helix</keyword>
<reference evidence="2 3" key="1">
    <citation type="submission" date="2019-09" db="EMBL/GenBank/DDBJ databases">
        <title>Distinct polysaccharide growth profiles of human intestinal Prevotella copri isolates.</title>
        <authorList>
            <person name="Fehlner-Peach H."/>
            <person name="Magnabosco C."/>
            <person name="Raghavan V."/>
            <person name="Scher J.U."/>
            <person name="Tett A."/>
            <person name="Cox L.M."/>
            <person name="Gottsegen C."/>
            <person name="Watters A."/>
            <person name="Wiltshire- Gordon J.D."/>
            <person name="Segata N."/>
            <person name="Bonneau R."/>
            <person name="Littman D.R."/>
        </authorList>
    </citation>
    <scope>NUCLEOTIDE SEQUENCE [LARGE SCALE GENOMIC DNA]</scope>
    <source>
        <strain evidence="3">iAQ1173</strain>
    </source>
</reference>
<evidence type="ECO:0000313" key="3">
    <source>
        <dbReference type="Proteomes" id="UP000384372"/>
    </source>
</evidence>
<keyword evidence="3" id="KW-1185">Reference proteome</keyword>
<feature type="transmembrane region" description="Helical" evidence="1">
    <location>
        <begin position="86"/>
        <end position="106"/>
    </location>
</feature>
<name>A0A6A7WCF7_9BACT</name>
<dbReference type="RefSeq" id="WP_158463724.1">
    <property type="nucleotide sequence ID" value="NZ_VZAD01000066.1"/>
</dbReference>
<evidence type="ECO:0000256" key="1">
    <source>
        <dbReference type="SAM" id="Phobius"/>
    </source>
</evidence>
<protein>
    <submittedName>
        <fullName evidence="2">Uncharacterized protein</fullName>
    </submittedName>
</protein>
<organism evidence="2 3">
    <name type="scientific">Segatella copri</name>
    <dbReference type="NCBI Taxonomy" id="165179"/>
    <lineage>
        <taxon>Bacteria</taxon>
        <taxon>Pseudomonadati</taxon>
        <taxon>Bacteroidota</taxon>
        <taxon>Bacteroidia</taxon>
        <taxon>Bacteroidales</taxon>
        <taxon>Prevotellaceae</taxon>
        <taxon>Segatella</taxon>
    </lineage>
</organism>
<dbReference type="Proteomes" id="UP000384372">
    <property type="component" value="Unassembled WGS sequence"/>
</dbReference>
<keyword evidence="1" id="KW-0472">Membrane</keyword>